<evidence type="ECO:0008006" key="4">
    <source>
        <dbReference type="Google" id="ProtNLM"/>
    </source>
</evidence>
<feature type="transmembrane region" description="Helical" evidence="1">
    <location>
        <begin position="88"/>
        <end position="108"/>
    </location>
</feature>
<dbReference type="Proteomes" id="UP000176269">
    <property type="component" value="Unassembled WGS sequence"/>
</dbReference>
<reference evidence="2 3" key="1">
    <citation type="journal article" date="2016" name="Nat. Commun.">
        <title>Thousands of microbial genomes shed light on interconnected biogeochemical processes in an aquifer system.</title>
        <authorList>
            <person name="Anantharaman K."/>
            <person name="Brown C.T."/>
            <person name="Hug L.A."/>
            <person name="Sharon I."/>
            <person name="Castelle C.J."/>
            <person name="Probst A.J."/>
            <person name="Thomas B.C."/>
            <person name="Singh A."/>
            <person name="Wilkins M.J."/>
            <person name="Karaoz U."/>
            <person name="Brodie E.L."/>
            <person name="Williams K.H."/>
            <person name="Hubbard S.S."/>
            <person name="Banfield J.F."/>
        </authorList>
    </citation>
    <scope>NUCLEOTIDE SEQUENCE [LARGE SCALE GENOMIC DNA]</scope>
</reference>
<gene>
    <name evidence="2" type="ORF">A3I56_04305</name>
</gene>
<keyword evidence="1" id="KW-0472">Membrane</keyword>
<accession>A0A1F7JVL6</accession>
<name>A0A1F7JVL6_9BACT</name>
<keyword evidence="1" id="KW-0812">Transmembrane</keyword>
<dbReference type="EMBL" id="MGBC01000039">
    <property type="protein sequence ID" value="OGK59642.1"/>
    <property type="molecule type" value="Genomic_DNA"/>
</dbReference>
<evidence type="ECO:0000313" key="2">
    <source>
        <dbReference type="EMBL" id="OGK59642.1"/>
    </source>
</evidence>
<organism evidence="2 3">
    <name type="scientific">Candidatus Roizmanbacteria bacterium RIFCSPLOWO2_02_FULL_43_10</name>
    <dbReference type="NCBI Taxonomy" id="1802078"/>
    <lineage>
        <taxon>Bacteria</taxon>
        <taxon>Candidatus Roizmaniibacteriota</taxon>
    </lineage>
</organism>
<feature type="transmembrane region" description="Helical" evidence="1">
    <location>
        <begin position="114"/>
        <end position="136"/>
    </location>
</feature>
<feature type="transmembrane region" description="Helical" evidence="1">
    <location>
        <begin position="141"/>
        <end position="161"/>
    </location>
</feature>
<keyword evidence="1" id="KW-1133">Transmembrane helix</keyword>
<evidence type="ECO:0000256" key="1">
    <source>
        <dbReference type="SAM" id="Phobius"/>
    </source>
</evidence>
<protein>
    <recommendedName>
        <fullName evidence="4">Glycosyltransferase RgtA/B/C/D-like domain-containing protein</fullName>
    </recommendedName>
</protein>
<comment type="caution">
    <text evidence="2">The sequence shown here is derived from an EMBL/GenBank/DDBJ whole genome shotgun (WGS) entry which is preliminary data.</text>
</comment>
<proteinExistence type="predicted"/>
<dbReference type="AlphaFoldDB" id="A0A1F7JVL6"/>
<sequence>MVVAFILTSLPLIVFDLRHDLLNISNFLRIFEQSQAASTSGGIWEIVKTFAVLSNFAFNISIQTALAILLLIFLMLMPLSKPAKNNRFFPRIVLMFFLTLIITSYFTLNKYPHYFGFLYPLFLSIFAYILATTLFYKSRSLLFLILGMFITFQISGYDFLWQKGSYQIKRAQSIAESIYPRIQTKKYQITSLPDHYGDSTQRYYLELWEKRPLDKDSRELADELFVMCEQPCKPIGDPQWDIAYFRPRSIADTWDVEGVTIYKLVR</sequence>
<feature type="transmembrane region" description="Helical" evidence="1">
    <location>
        <begin position="56"/>
        <end position="76"/>
    </location>
</feature>
<evidence type="ECO:0000313" key="3">
    <source>
        <dbReference type="Proteomes" id="UP000176269"/>
    </source>
</evidence>